<dbReference type="InterPro" id="IPR008266">
    <property type="entry name" value="Tyr_kinase_AS"/>
</dbReference>
<dbReference type="Gene3D" id="1.10.510.10">
    <property type="entry name" value="Transferase(Phosphotransferase) domain 1"/>
    <property type="match status" value="1"/>
</dbReference>
<dbReference type="InterPro" id="IPR000719">
    <property type="entry name" value="Prot_kinase_dom"/>
</dbReference>
<dbReference type="PROSITE" id="PS50011">
    <property type="entry name" value="PROTEIN_KINASE_DOM"/>
    <property type="match status" value="1"/>
</dbReference>
<evidence type="ECO:0000256" key="2">
    <source>
        <dbReference type="ARBA" id="ARBA00022840"/>
    </source>
</evidence>
<feature type="domain" description="Protein kinase" evidence="4">
    <location>
        <begin position="50"/>
        <end position="382"/>
    </location>
</feature>
<dbReference type="PANTHER" id="PTHR24346">
    <property type="entry name" value="MAP/MICROTUBULE AFFINITY-REGULATING KINASE"/>
    <property type="match status" value="1"/>
</dbReference>
<dbReference type="GO" id="GO:0004674">
    <property type="term" value="F:protein serine/threonine kinase activity"/>
    <property type="evidence" value="ECO:0007669"/>
    <property type="project" value="TreeGrafter"/>
</dbReference>
<evidence type="ECO:0000259" key="4">
    <source>
        <dbReference type="PROSITE" id="PS50011"/>
    </source>
</evidence>
<keyword evidence="2" id="KW-0067">ATP-binding</keyword>
<dbReference type="PROSITE" id="PS00109">
    <property type="entry name" value="PROTEIN_KINASE_TYR"/>
    <property type="match status" value="1"/>
</dbReference>
<proteinExistence type="predicted"/>
<gene>
    <name evidence="5" type="ORF">DSPE1174_LOCUS2788</name>
</gene>
<accession>A0A7S2ASP4</accession>
<dbReference type="PROSITE" id="PS51257">
    <property type="entry name" value="PROKAR_LIPOPROTEIN"/>
    <property type="match status" value="1"/>
</dbReference>
<keyword evidence="1" id="KW-0547">Nucleotide-binding</keyword>
<dbReference type="PANTHER" id="PTHR24346:SF75">
    <property type="entry name" value="AURORA KINASE"/>
    <property type="match status" value="1"/>
</dbReference>
<dbReference type="EMBL" id="HBGS01005405">
    <property type="protein sequence ID" value="CAD9376103.1"/>
    <property type="molecule type" value="Transcribed_RNA"/>
</dbReference>
<name>A0A7S2ASP4_9STRA</name>
<feature type="compositionally biased region" description="Polar residues" evidence="3">
    <location>
        <begin position="210"/>
        <end position="224"/>
    </location>
</feature>
<dbReference type="AlphaFoldDB" id="A0A7S2ASP4"/>
<protein>
    <recommendedName>
        <fullName evidence="4">Protein kinase domain-containing protein</fullName>
    </recommendedName>
</protein>
<feature type="region of interest" description="Disordered" evidence="3">
    <location>
        <begin position="208"/>
        <end position="229"/>
    </location>
</feature>
<organism evidence="5">
    <name type="scientific">Octactis speculum</name>
    <dbReference type="NCBI Taxonomy" id="3111310"/>
    <lineage>
        <taxon>Eukaryota</taxon>
        <taxon>Sar</taxon>
        <taxon>Stramenopiles</taxon>
        <taxon>Ochrophyta</taxon>
        <taxon>Dictyochophyceae</taxon>
        <taxon>Dictyochales</taxon>
        <taxon>Dictyochaceae</taxon>
        <taxon>Octactis</taxon>
    </lineage>
</organism>
<dbReference type="GO" id="GO:0035556">
    <property type="term" value="P:intracellular signal transduction"/>
    <property type="evidence" value="ECO:0007669"/>
    <property type="project" value="TreeGrafter"/>
</dbReference>
<dbReference type="SUPFAM" id="SSF56112">
    <property type="entry name" value="Protein kinase-like (PK-like)"/>
    <property type="match status" value="1"/>
</dbReference>
<evidence type="ECO:0000256" key="3">
    <source>
        <dbReference type="SAM" id="MobiDB-lite"/>
    </source>
</evidence>
<reference evidence="5" key="1">
    <citation type="submission" date="2021-01" db="EMBL/GenBank/DDBJ databases">
        <authorList>
            <person name="Corre E."/>
            <person name="Pelletier E."/>
            <person name="Niang G."/>
            <person name="Scheremetjew M."/>
            <person name="Finn R."/>
            <person name="Kale V."/>
            <person name="Holt S."/>
            <person name="Cochrane G."/>
            <person name="Meng A."/>
            <person name="Brown T."/>
            <person name="Cohen L."/>
        </authorList>
    </citation>
    <scope>NUCLEOTIDE SEQUENCE</scope>
    <source>
        <strain evidence="5">CCMP1381</strain>
    </source>
</reference>
<dbReference type="GO" id="GO:0005524">
    <property type="term" value="F:ATP binding"/>
    <property type="evidence" value="ECO:0007669"/>
    <property type="project" value="UniProtKB-KW"/>
</dbReference>
<dbReference type="Pfam" id="PF00069">
    <property type="entry name" value="Pkinase"/>
    <property type="match status" value="1"/>
</dbReference>
<evidence type="ECO:0000313" key="5">
    <source>
        <dbReference type="EMBL" id="CAD9376103.1"/>
    </source>
</evidence>
<sequence length="415" mass="46476">MRRRTASEPIPFTPPQIFPGNLFSGCYVFDQSQQLVCNDGLVLQGEKGFYWLYRTLRNCQFGKVKHAFRVTFDNVQNGFHMTGEEFAVKRLEKARCENRASTTCDDPMAEVSAIQFVQNNRTATDPPLRILELLECVNDRAVPDECYNLVLPYCEGGELLEVINNEPTYHLAESVARGAFRHILGTLVHLQRLNLCHRDLSPENVLLRPTTAQRRGGENSTSSFPEEDTLTGPLAGFECVIIDFGMACRLAVDAAGAEDAAHGFPCMLPPYGQRGKLSYMPPEVFTGLCYIEGFAVDLWAAAVILFTMLLGKLPYRIPSPQLCPAFALISSGRLHDHVYGLQSRQETYAAPSRAVLDLLQQMLSLDPSQRLTLSEVMVHPWVMMVDVDQSPTNEDEMTEHTLVDSMEGLMNEDPY</sequence>
<dbReference type="GO" id="GO:0005737">
    <property type="term" value="C:cytoplasm"/>
    <property type="evidence" value="ECO:0007669"/>
    <property type="project" value="TreeGrafter"/>
</dbReference>
<dbReference type="InterPro" id="IPR011009">
    <property type="entry name" value="Kinase-like_dom_sf"/>
</dbReference>
<evidence type="ECO:0000256" key="1">
    <source>
        <dbReference type="ARBA" id="ARBA00022741"/>
    </source>
</evidence>